<organism evidence="2 4">
    <name type="scientific">Paenibacillus jilunlii</name>
    <dbReference type="NCBI Taxonomy" id="682956"/>
    <lineage>
        <taxon>Bacteria</taxon>
        <taxon>Bacillati</taxon>
        <taxon>Bacillota</taxon>
        <taxon>Bacilli</taxon>
        <taxon>Bacillales</taxon>
        <taxon>Paenibacillaceae</taxon>
        <taxon>Paenibacillus</taxon>
    </lineage>
</organism>
<gene>
    <name evidence="1" type="ORF">AML91_18215</name>
    <name evidence="2" type="ORF">SAMN05216191_12144</name>
</gene>
<protein>
    <submittedName>
        <fullName evidence="2">Uncharacterized protein</fullName>
    </submittedName>
</protein>
<keyword evidence="3" id="KW-1185">Reference proteome</keyword>
<sequence length="331" mass="38001">MGQRANLLIVRNRSYELYYSHWCANTLPRDLFWGPEYAVEFIELQTRVDESGWLNDIWAEGGAVLDLDIKKLLIFGGENIRFDIPLRNLYIQLMQKTWAGWEIEWAYGGIADLASYVGYPKEKVLTVGDSDLKGICLAPPEEKDWVETVASVRFSANEMLIFPLGGGVEEYLLHGPEMVDKIDKAYGYQKLNLSEWKKDFPLGGFHLDIPQKRLEFWHADVISDLFRQLQSKWPGWNINEKFSDYNAQLQSTQGLLEFQAVNEQQLLEELTVHLLNESSNPLNALLYLAEKLREEGKEVEISPHALSFNNKPLTKELKEEILAFALKGLSS</sequence>
<dbReference type="RefSeq" id="WP_062524365.1">
    <property type="nucleotide sequence ID" value="NZ_CP048429.1"/>
</dbReference>
<reference evidence="1 3" key="1">
    <citation type="submission" date="2015-08" db="EMBL/GenBank/DDBJ databases">
        <title>Genome of Paenibacillus jilunlii.</title>
        <authorList>
            <person name="Sant'Anna F.H."/>
            <person name="Ambrosini A."/>
            <person name="Souza R."/>
            <person name="Bach E."/>
            <person name="Fernandes G."/>
            <person name="Balsanelli E."/>
            <person name="Baura V.A."/>
            <person name="Pedrosa F.O."/>
            <person name="Souza E.M."/>
            <person name="Passaglia L."/>
        </authorList>
    </citation>
    <scope>NUCLEOTIDE SEQUENCE [LARGE SCALE GENOMIC DNA]</scope>
    <source>
        <strain evidence="1 3">DSM 23019</strain>
    </source>
</reference>
<accession>A0A1G9X7B2</accession>
<dbReference type="Proteomes" id="UP000070252">
    <property type="component" value="Unassembled WGS sequence"/>
</dbReference>
<dbReference type="EMBL" id="LIPY01000117">
    <property type="protein sequence ID" value="KWX73602.1"/>
    <property type="molecule type" value="Genomic_DNA"/>
</dbReference>
<evidence type="ECO:0000313" key="4">
    <source>
        <dbReference type="Proteomes" id="UP000182783"/>
    </source>
</evidence>
<dbReference type="AlphaFoldDB" id="A0A1G9X7B2"/>
<evidence type="ECO:0000313" key="3">
    <source>
        <dbReference type="Proteomes" id="UP000070252"/>
    </source>
</evidence>
<proteinExistence type="predicted"/>
<evidence type="ECO:0000313" key="1">
    <source>
        <dbReference type="EMBL" id="KWX73602.1"/>
    </source>
</evidence>
<reference evidence="2 4" key="2">
    <citation type="submission" date="2016-10" db="EMBL/GenBank/DDBJ databases">
        <authorList>
            <person name="de Groot N.N."/>
        </authorList>
    </citation>
    <scope>NUCLEOTIDE SEQUENCE [LARGE SCALE GENOMIC DNA]</scope>
    <source>
        <strain evidence="2 4">CGMCC 1.10239</strain>
    </source>
</reference>
<dbReference type="EMBL" id="FNGM01000021">
    <property type="protein sequence ID" value="SDM92624.1"/>
    <property type="molecule type" value="Genomic_DNA"/>
</dbReference>
<dbReference type="OrthoDB" id="2528990at2"/>
<dbReference type="Proteomes" id="UP000182783">
    <property type="component" value="Unassembled WGS sequence"/>
</dbReference>
<evidence type="ECO:0000313" key="2">
    <source>
        <dbReference type="EMBL" id="SDM92624.1"/>
    </source>
</evidence>
<name>A0A1G9X7B2_9BACL</name>